<name>A0AA38L8W8_TAXCH</name>
<evidence type="ECO:0000313" key="2">
    <source>
        <dbReference type="Proteomes" id="UP000824469"/>
    </source>
</evidence>
<feature type="non-terminal residue" evidence="1">
    <location>
        <position position="1"/>
    </location>
</feature>
<protein>
    <submittedName>
        <fullName evidence="1">Uncharacterized protein</fullName>
    </submittedName>
</protein>
<sequence>AIERSSDGENYEEMVSAVSAVLAAECLRTTIQNVEERPFCSPCNQTFVDTGTNDRKSG</sequence>
<dbReference type="EMBL" id="JAHRHJ020000005">
    <property type="protein sequence ID" value="KAH9315801.1"/>
    <property type="molecule type" value="Genomic_DNA"/>
</dbReference>
<gene>
    <name evidence="1" type="ORF">KI387_024428</name>
</gene>
<dbReference type="Proteomes" id="UP000824469">
    <property type="component" value="Unassembled WGS sequence"/>
</dbReference>
<dbReference type="AlphaFoldDB" id="A0AA38L8W8"/>
<organism evidence="1 2">
    <name type="scientific">Taxus chinensis</name>
    <name type="common">Chinese yew</name>
    <name type="synonym">Taxus wallichiana var. chinensis</name>
    <dbReference type="NCBI Taxonomy" id="29808"/>
    <lineage>
        <taxon>Eukaryota</taxon>
        <taxon>Viridiplantae</taxon>
        <taxon>Streptophyta</taxon>
        <taxon>Embryophyta</taxon>
        <taxon>Tracheophyta</taxon>
        <taxon>Spermatophyta</taxon>
        <taxon>Pinopsida</taxon>
        <taxon>Pinidae</taxon>
        <taxon>Conifers II</taxon>
        <taxon>Cupressales</taxon>
        <taxon>Taxaceae</taxon>
        <taxon>Taxus</taxon>
    </lineage>
</organism>
<accession>A0AA38L8W8</accession>
<keyword evidence="2" id="KW-1185">Reference proteome</keyword>
<proteinExistence type="predicted"/>
<evidence type="ECO:0000313" key="1">
    <source>
        <dbReference type="EMBL" id="KAH9315801.1"/>
    </source>
</evidence>
<reference evidence="1 2" key="1">
    <citation type="journal article" date="2021" name="Nat. Plants">
        <title>The Taxus genome provides insights into paclitaxel biosynthesis.</title>
        <authorList>
            <person name="Xiong X."/>
            <person name="Gou J."/>
            <person name="Liao Q."/>
            <person name="Li Y."/>
            <person name="Zhou Q."/>
            <person name="Bi G."/>
            <person name="Li C."/>
            <person name="Du R."/>
            <person name="Wang X."/>
            <person name="Sun T."/>
            <person name="Guo L."/>
            <person name="Liang H."/>
            <person name="Lu P."/>
            <person name="Wu Y."/>
            <person name="Zhang Z."/>
            <person name="Ro D.K."/>
            <person name="Shang Y."/>
            <person name="Huang S."/>
            <person name="Yan J."/>
        </authorList>
    </citation>
    <scope>NUCLEOTIDE SEQUENCE [LARGE SCALE GENOMIC DNA]</scope>
    <source>
        <strain evidence="1">Ta-2019</strain>
    </source>
</reference>
<feature type="non-terminal residue" evidence="1">
    <location>
        <position position="58"/>
    </location>
</feature>
<comment type="caution">
    <text evidence="1">The sequence shown here is derived from an EMBL/GenBank/DDBJ whole genome shotgun (WGS) entry which is preliminary data.</text>
</comment>